<feature type="signal peptide" evidence="2">
    <location>
        <begin position="1"/>
        <end position="18"/>
    </location>
</feature>
<dbReference type="SUPFAM" id="SSF50685">
    <property type="entry name" value="Barwin-like endoglucanases"/>
    <property type="match status" value="1"/>
</dbReference>
<dbReference type="PANTHER" id="PTHR31836:SF21">
    <property type="entry name" value="EXPANSIN-LIKE PROTEIN 7"/>
    <property type="match status" value="1"/>
</dbReference>
<evidence type="ECO:0000256" key="1">
    <source>
        <dbReference type="ARBA" id="ARBA00022729"/>
    </source>
</evidence>
<dbReference type="Gene3D" id="2.40.40.10">
    <property type="entry name" value="RlpA-like domain"/>
    <property type="match status" value="1"/>
</dbReference>
<gene>
    <name evidence="4" type="primary">yoaJ</name>
    <name evidence="4" type="ORF">LCER1_G001515</name>
</gene>
<dbReference type="Proteomes" id="UP000481288">
    <property type="component" value="Unassembled WGS sequence"/>
</dbReference>
<evidence type="ECO:0000313" key="5">
    <source>
        <dbReference type="Proteomes" id="UP000481288"/>
    </source>
</evidence>
<dbReference type="AlphaFoldDB" id="A0A7D8YUL3"/>
<dbReference type="OrthoDB" id="406505at2759"/>
<name>A0A7D8YUL3_9HELO</name>
<accession>A0A7D8YUL3</accession>
<evidence type="ECO:0000256" key="2">
    <source>
        <dbReference type="SAM" id="SignalP"/>
    </source>
</evidence>
<sequence>MLFSSALTLPAFLTLANAAVLGKRALSGQATFYGGNVAGGACSYSTYTLPSNIFGTALSDSNWDTSANCGACVSVTGPAGNSITAMIVDECPGCGTNHLDLFPTAFSTLATPSTGVIDVAWSYVDCPITSPLQVHNKEGVSKYWFSMQVVNANKAVSKLEVSTDGGSTWQATTRMDYNFFENSSGFGTDSVDVKVTSSAGDVVIVNNVAITAGSVVTADSNFGSSASTAASSSAVVAAVVASSSSVASSTTSVALVATSVVASSSVASSTSSIALVSTSAVATPSSVSPSTTSIALVSTPAAAVEATSATSAPAAIIPTASPSTTLSFSSRPIPSFATEPTFADQDVCEW</sequence>
<reference evidence="4 5" key="1">
    <citation type="submission" date="2018-05" db="EMBL/GenBank/DDBJ databases">
        <title>Whole genome sequencing for identification of molecular markers to develop diagnostic detection tools for the regulated plant pathogen Lachnellula willkommii.</title>
        <authorList>
            <person name="Giroux E."/>
            <person name="Bilodeau G."/>
        </authorList>
    </citation>
    <scope>NUCLEOTIDE SEQUENCE [LARGE SCALE GENOMIC DNA]</scope>
    <source>
        <strain evidence="4 5">CBS 625.97</strain>
    </source>
</reference>
<evidence type="ECO:0000313" key="4">
    <source>
        <dbReference type="EMBL" id="TVY58957.1"/>
    </source>
</evidence>
<keyword evidence="5" id="KW-1185">Reference proteome</keyword>
<dbReference type="Gene3D" id="2.60.40.760">
    <property type="entry name" value="Expansin, cellulose-binding-like domain"/>
    <property type="match status" value="1"/>
</dbReference>
<dbReference type="InterPro" id="IPR009009">
    <property type="entry name" value="RlpA-like_DPBB"/>
</dbReference>
<dbReference type="EMBL" id="QGMG01000019">
    <property type="protein sequence ID" value="TVY58957.1"/>
    <property type="molecule type" value="Genomic_DNA"/>
</dbReference>
<keyword evidence="1 2" id="KW-0732">Signal</keyword>
<dbReference type="SUPFAM" id="SSF49590">
    <property type="entry name" value="PHL pollen allergen"/>
    <property type="match status" value="1"/>
</dbReference>
<protein>
    <submittedName>
        <fullName evidence="4">Expansin-YoaJ</fullName>
    </submittedName>
</protein>
<feature type="domain" description="Expansin-like EG45" evidence="3">
    <location>
        <begin position="39"/>
        <end position="131"/>
    </location>
</feature>
<dbReference type="NCBIfam" id="NF041144">
    <property type="entry name" value="expansin_EXLX1"/>
    <property type="match status" value="1"/>
</dbReference>
<feature type="chain" id="PRO_5028923867" evidence="2">
    <location>
        <begin position="19"/>
        <end position="350"/>
    </location>
</feature>
<dbReference type="InterPro" id="IPR049818">
    <property type="entry name" value="Expansin_EXLX1-like"/>
</dbReference>
<dbReference type="InterPro" id="IPR036749">
    <property type="entry name" value="Expansin_CBD_sf"/>
</dbReference>
<dbReference type="Pfam" id="PF03330">
    <property type="entry name" value="DPBB_1"/>
    <property type="match status" value="1"/>
</dbReference>
<dbReference type="PANTHER" id="PTHR31836">
    <property type="match status" value="1"/>
</dbReference>
<dbReference type="InterPro" id="IPR036908">
    <property type="entry name" value="RlpA-like_sf"/>
</dbReference>
<dbReference type="CDD" id="cd22271">
    <property type="entry name" value="DPBB_EXP_N-like"/>
    <property type="match status" value="1"/>
</dbReference>
<organism evidence="4 5">
    <name type="scientific">Lachnellula cervina</name>
    <dbReference type="NCBI Taxonomy" id="1316786"/>
    <lineage>
        <taxon>Eukaryota</taxon>
        <taxon>Fungi</taxon>
        <taxon>Dikarya</taxon>
        <taxon>Ascomycota</taxon>
        <taxon>Pezizomycotina</taxon>
        <taxon>Leotiomycetes</taxon>
        <taxon>Helotiales</taxon>
        <taxon>Lachnaceae</taxon>
        <taxon>Lachnellula</taxon>
    </lineage>
</organism>
<proteinExistence type="predicted"/>
<comment type="caution">
    <text evidence="4">The sequence shown here is derived from an EMBL/GenBank/DDBJ whole genome shotgun (WGS) entry which is preliminary data.</text>
</comment>
<dbReference type="InterPro" id="IPR007112">
    <property type="entry name" value="Expansin/allergen_DPBB_dom"/>
</dbReference>
<dbReference type="InterPro" id="IPR051477">
    <property type="entry name" value="Expansin_CellWall"/>
</dbReference>
<dbReference type="PROSITE" id="PS50842">
    <property type="entry name" value="EXPANSIN_EG45"/>
    <property type="match status" value="1"/>
</dbReference>
<evidence type="ECO:0000259" key="3">
    <source>
        <dbReference type="PROSITE" id="PS50842"/>
    </source>
</evidence>